<dbReference type="InterPro" id="IPR050483">
    <property type="entry name" value="CoA-transferase_III_domain"/>
</dbReference>
<dbReference type="InterPro" id="IPR044855">
    <property type="entry name" value="CoA-Trfase_III_dom3_sf"/>
</dbReference>
<dbReference type="Pfam" id="PF02515">
    <property type="entry name" value="CoA_transf_3"/>
    <property type="match status" value="1"/>
</dbReference>
<organism evidence="3 4">
    <name type="scientific">Actibacterium pelagium</name>
    <dbReference type="NCBI Taxonomy" id="2029103"/>
    <lineage>
        <taxon>Bacteria</taxon>
        <taxon>Pseudomonadati</taxon>
        <taxon>Pseudomonadota</taxon>
        <taxon>Alphaproteobacteria</taxon>
        <taxon>Rhodobacterales</taxon>
        <taxon>Roseobacteraceae</taxon>
        <taxon>Actibacterium</taxon>
    </lineage>
</organism>
<name>A0A917EI62_9RHOB</name>
<sequence length="412" mass="44641">MAQSQKEAVGEMQDTETNMSLPLPSTALKGIRVLDLTRVRSGPTCVRQFADWGADVIKIETPVDSAQLGGPRSGPDFQNLHRNKRSLTLNLKTEEGIAAFKRLAKTADVIVENFRPGVKKRLGIDYETLSVDNPGLVYASISGFGQDGPLAARPGFDQIAQGMGGLMSITGKPGEGPMRVGIPIADLCAGLFAAQGILIALLEREKSGKGQWIQTSLLQAQVFMLDFQAARFLMDGDVPKQAGNNHPTSIPTGVFKTKDGHMNLAVAGQEIWKRFATALDRKDWIEDDRFATPPARSENRDVLGEEIEEITLTRTTAEWIDIMNEAGVPAGEINDIGQVFDNPQVHHLGLAQPVHSHERGETRLVGQPITMSRTPSRIAAPPPLAGQHSEAILKEIGYSETEIAAMKENGAI</sequence>
<dbReference type="PANTHER" id="PTHR48207:SF3">
    <property type="entry name" value="SUCCINATE--HYDROXYMETHYLGLUTARATE COA-TRANSFERASE"/>
    <property type="match status" value="1"/>
</dbReference>
<dbReference type="InterPro" id="IPR023606">
    <property type="entry name" value="CoA-Trfase_III_dom_1_sf"/>
</dbReference>
<evidence type="ECO:0000256" key="2">
    <source>
        <dbReference type="SAM" id="MobiDB-lite"/>
    </source>
</evidence>
<evidence type="ECO:0000256" key="1">
    <source>
        <dbReference type="ARBA" id="ARBA00022679"/>
    </source>
</evidence>
<proteinExistence type="predicted"/>
<dbReference type="InterPro" id="IPR003673">
    <property type="entry name" value="CoA-Trfase_fam_III"/>
</dbReference>
<dbReference type="SUPFAM" id="SSF89796">
    <property type="entry name" value="CoA-transferase family III (CaiB/BaiF)"/>
    <property type="match status" value="1"/>
</dbReference>
<dbReference type="AlphaFoldDB" id="A0A917EI62"/>
<gene>
    <name evidence="3" type="ORF">GCM10011517_11550</name>
</gene>
<dbReference type="EMBL" id="BMKN01000001">
    <property type="protein sequence ID" value="GGE45611.1"/>
    <property type="molecule type" value="Genomic_DNA"/>
</dbReference>
<feature type="region of interest" description="Disordered" evidence="2">
    <location>
        <begin position="1"/>
        <end position="21"/>
    </location>
</feature>
<reference evidence="3" key="2">
    <citation type="submission" date="2020-09" db="EMBL/GenBank/DDBJ databases">
        <authorList>
            <person name="Sun Q."/>
            <person name="Zhou Y."/>
        </authorList>
    </citation>
    <scope>NUCLEOTIDE SEQUENCE</scope>
    <source>
        <strain evidence="3">CGMCC 1.16012</strain>
    </source>
</reference>
<dbReference type="PANTHER" id="PTHR48207">
    <property type="entry name" value="SUCCINATE--HYDROXYMETHYLGLUTARATE COA-TRANSFERASE"/>
    <property type="match status" value="1"/>
</dbReference>
<dbReference type="Gene3D" id="3.40.50.10540">
    <property type="entry name" value="Crotonobetainyl-coa:carnitine coa-transferase, domain 1"/>
    <property type="match status" value="1"/>
</dbReference>
<evidence type="ECO:0000313" key="3">
    <source>
        <dbReference type="EMBL" id="GGE45611.1"/>
    </source>
</evidence>
<protein>
    <submittedName>
        <fullName evidence="3">CoA transferase</fullName>
    </submittedName>
</protein>
<dbReference type="RefSeq" id="WP_229666116.1">
    <property type="nucleotide sequence ID" value="NZ_BMKN01000001.1"/>
</dbReference>
<reference evidence="3" key="1">
    <citation type="journal article" date="2014" name="Int. J. Syst. Evol. Microbiol.">
        <title>Complete genome sequence of Corynebacterium casei LMG S-19264T (=DSM 44701T), isolated from a smear-ripened cheese.</title>
        <authorList>
            <consortium name="US DOE Joint Genome Institute (JGI-PGF)"/>
            <person name="Walter F."/>
            <person name="Albersmeier A."/>
            <person name="Kalinowski J."/>
            <person name="Ruckert C."/>
        </authorList>
    </citation>
    <scope>NUCLEOTIDE SEQUENCE</scope>
    <source>
        <strain evidence="3">CGMCC 1.16012</strain>
    </source>
</reference>
<keyword evidence="4" id="KW-1185">Reference proteome</keyword>
<comment type="caution">
    <text evidence="3">The sequence shown here is derived from an EMBL/GenBank/DDBJ whole genome shotgun (WGS) entry which is preliminary data.</text>
</comment>
<keyword evidence="1 3" id="KW-0808">Transferase</keyword>
<accession>A0A917EI62</accession>
<dbReference type="Gene3D" id="3.30.1540.10">
    <property type="entry name" value="formyl-coa transferase, domain 3"/>
    <property type="match status" value="1"/>
</dbReference>
<dbReference type="Proteomes" id="UP000606730">
    <property type="component" value="Unassembled WGS sequence"/>
</dbReference>
<evidence type="ECO:0000313" key="4">
    <source>
        <dbReference type="Proteomes" id="UP000606730"/>
    </source>
</evidence>
<dbReference type="GO" id="GO:0008410">
    <property type="term" value="F:CoA-transferase activity"/>
    <property type="evidence" value="ECO:0007669"/>
    <property type="project" value="TreeGrafter"/>
</dbReference>